<gene>
    <name evidence="2" type="ORF">C7460_10361</name>
</gene>
<dbReference type="InterPro" id="IPR039448">
    <property type="entry name" value="Beta_helix"/>
</dbReference>
<dbReference type="Gene3D" id="2.160.20.10">
    <property type="entry name" value="Single-stranded right-handed beta-helix, Pectin lyase-like"/>
    <property type="match status" value="1"/>
</dbReference>
<dbReference type="InterPro" id="IPR012334">
    <property type="entry name" value="Pectin_lyas_fold"/>
</dbReference>
<dbReference type="Pfam" id="PF13229">
    <property type="entry name" value="Beta_helix"/>
    <property type="match status" value="2"/>
</dbReference>
<name>A0A3D9L7T0_MARFU</name>
<protein>
    <submittedName>
        <fullName evidence="2">Parallel beta-helix repeat protein</fullName>
    </submittedName>
</protein>
<dbReference type="Proteomes" id="UP000256779">
    <property type="component" value="Unassembled WGS sequence"/>
</dbReference>
<organism evidence="2 3">
    <name type="scientific">Marinoscillum furvescens DSM 4134</name>
    <dbReference type="NCBI Taxonomy" id="1122208"/>
    <lineage>
        <taxon>Bacteria</taxon>
        <taxon>Pseudomonadati</taxon>
        <taxon>Bacteroidota</taxon>
        <taxon>Cytophagia</taxon>
        <taxon>Cytophagales</taxon>
        <taxon>Reichenbachiellaceae</taxon>
        <taxon>Marinoscillum</taxon>
    </lineage>
</organism>
<evidence type="ECO:0000313" key="2">
    <source>
        <dbReference type="EMBL" id="REE01545.1"/>
    </source>
</evidence>
<dbReference type="NCBIfam" id="TIGR03804">
    <property type="entry name" value="para_beta_helix"/>
    <property type="match status" value="1"/>
</dbReference>
<feature type="domain" description="Right handed beta helix" evidence="1">
    <location>
        <begin position="79"/>
        <end position="186"/>
    </location>
</feature>
<dbReference type="EMBL" id="QREG01000003">
    <property type="protein sequence ID" value="REE01545.1"/>
    <property type="molecule type" value="Genomic_DNA"/>
</dbReference>
<dbReference type="InterPro" id="IPR011050">
    <property type="entry name" value="Pectin_lyase_fold/virulence"/>
</dbReference>
<reference evidence="2 3" key="1">
    <citation type="submission" date="2018-07" db="EMBL/GenBank/DDBJ databases">
        <title>Genomic Encyclopedia of Type Strains, Phase IV (KMG-IV): sequencing the most valuable type-strain genomes for metagenomic binning, comparative biology and taxonomic classification.</title>
        <authorList>
            <person name="Goeker M."/>
        </authorList>
    </citation>
    <scope>NUCLEOTIDE SEQUENCE [LARGE SCALE GENOMIC DNA]</scope>
    <source>
        <strain evidence="2 3">DSM 4134</strain>
    </source>
</reference>
<comment type="caution">
    <text evidence="2">The sequence shown here is derived from an EMBL/GenBank/DDBJ whole genome shotgun (WGS) entry which is preliminary data.</text>
</comment>
<keyword evidence="3" id="KW-1185">Reference proteome</keyword>
<dbReference type="SUPFAM" id="SSF51126">
    <property type="entry name" value="Pectin lyase-like"/>
    <property type="match status" value="1"/>
</dbReference>
<evidence type="ECO:0000259" key="1">
    <source>
        <dbReference type="Pfam" id="PF13229"/>
    </source>
</evidence>
<dbReference type="AlphaFoldDB" id="A0A3D9L7T0"/>
<dbReference type="InterPro" id="IPR006626">
    <property type="entry name" value="PbH1"/>
</dbReference>
<evidence type="ECO:0000313" key="3">
    <source>
        <dbReference type="Proteomes" id="UP000256779"/>
    </source>
</evidence>
<sequence length="434" mass="47350">MYLLTVSLLAIQLSARDLYVRIDGNDLNPGTSDTPAGAWQTLDHAVAQLEPGDHLHVGDGLYVTKELKIENLHGSPEQVTIISANNRWQAAITQQTTADQDLAVINVTNSSYVVIEGFEIFDLIDTGVGIDVRDGSHHVTIRHNYVHDCGCNGIASRTSDYLIFEGNVVRGNAKRNKWNCSGITVWHPIEHDQKPGYHIEIRNNVAFENECDLAFSPHGHKNPTDGNGIIIDDFRNTQGGGQEGGYHAAVLVENNLAFNNGGRGIAVYKSDNVTIRNNTSFHNLYVLSNYMDFPGDISLDNSTGSQIYNNLIVKNPELPTKALRCYDNDSTNTRVFNNLVVGPVDFCGQSLFVKDNQLHPVEAQSYAGLANPNKTPPAVTPAALRAWFGINRDSPAARSGYTGDIPAKDLGGYPRTVQAGVAIGCFEAIIRPNP</sequence>
<dbReference type="InterPro" id="IPR022441">
    <property type="entry name" value="Para_beta_helix_rpt-2"/>
</dbReference>
<accession>A0A3D9L7T0</accession>
<dbReference type="SMART" id="SM00710">
    <property type="entry name" value="PbH1"/>
    <property type="match status" value="6"/>
</dbReference>
<proteinExistence type="predicted"/>
<feature type="domain" description="Right handed beta helix" evidence="1">
    <location>
        <begin position="228"/>
        <end position="344"/>
    </location>
</feature>